<evidence type="ECO:0000256" key="1">
    <source>
        <dbReference type="SAM" id="MobiDB-lite"/>
    </source>
</evidence>
<feature type="compositionally biased region" description="Basic residues" evidence="1">
    <location>
        <begin position="123"/>
        <end position="137"/>
    </location>
</feature>
<reference evidence="2" key="1">
    <citation type="journal article" date="2023" name="IScience">
        <title>Live-bearing cockroach genome reveals convergent evolutionary mechanisms linked to viviparity in insects and beyond.</title>
        <authorList>
            <person name="Fouks B."/>
            <person name="Harrison M.C."/>
            <person name="Mikhailova A.A."/>
            <person name="Marchal E."/>
            <person name="English S."/>
            <person name="Carruthers M."/>
            <person name="Jennings E.C."/>
            <person name="Chiamaka E.L."/>
            <person name="Frigard R.A."/>
            <person name="Pippel M."/>
            <person name="Attardo G.M."/>
            <person name="Benoit J.B."/>
            <person name="Bornberg-Bauer E."/>
            <person name="Tobe S.S."/>
        </authorList>
    </citation>
    <scope>NUCLEOTIDE SEQUENCE</scope>
    <source>
        <strain evidence="2">Stay&amp;Tobe</strain>
    </source>
</reference>
<accession>A0AAD7ZQN6</accession>
<reference evidence="2" key="2">
    <citation type="submission" date="2023-05" db="EMBL/GenBank/DDBJ databases">
        <authorList>
            <person name="Fouks B."/>
        </authorList>
    </citation>
    <scope>NUCLEOTIDE SEQUENCE</scope>
    <source>
        <strain evidence="2">Stay&amp;Tobe</strain>
        <tissue evidence="2">Testes</tissue>
    </source>
</reference>
<comment type="caution">
    <text evidence="2">The sequence shown here is derived from an EMBL/GenBank/DDBJ whole genome shotgun (WGS) entry which is preliminary data.</text>
</comment>
<feature type="compositionally biased region" description="Low complexity" evidence="1">
    <location>
        <begin position="219"/>
        <end position="228"/>
    </location>
</feature>
<feature type="region of interest" description="Disordered" evidence="1">
    <location>
        <begin position="118"/>
        <end position="137"/>
    </location>
</feature>
<dbReference type="EMBL" id="JASPKZ010007470">
    <property type="protein sequence ID" value="KAJ9584093.1"/>
    <property type="molecule type" value="Genomic_DNA"/>
</dbReference>
<evidence type="ECO:0000313" key="2">
    <source>
        <dbReference type="EMBL" id="KAJ9584093.1"/>
    </source>
</evidence>
<protein>
    <submittedName>
        <fullName evidence="2">Uncharacterized protein</fullName>
    </submittedName>
</protein>
<name>A0AAD7ZQN6_DIPPU</name>
<feature type="compositionally biased region" description="Polar residues" evidence="1">
    <location>
        <begin position="310"/>
        <end position="329"/>
    </location>
</feature>
<feature type="compositionally biased region" description="Basic and acidic residues" evidence="1">
    <location>
        <begin position="278"/>
        <end position="289"/>
    </location>
</feature>
<dbReference type="AlphaFoldDB" id="A0AAD7ZQN6"/>
<dbReference type="Proteomes" id="UP001233999">
    <property type="component" value="Unassembled WGS sequence"/>
</dbReference>
<feature type="region of interest" description="Disordered" evidence="1">
    <location>
        <begin position="147"/>
        <end position="167"/>
    </location>
</feature>
<feature type="compositionally biased region" description="Basic and acidic residues" evidence="1">
    <location>
        <begin position="231"/>
        <end position="242"/>
    </location>
</feature>
<gene>
    <name evidence="2" type="ORF">L9F63_021565</name>
</gene>
<organism evidence="2 3">
    <name type="scientific">Diploptera punctata</name>
    <name type="common">Pacific beetle cockroach</name>
    <dbReference type="NCBI Taxonomy" id="6984"/>
    <lineage>
        <taxon>Eukaryota</taxon>
        <taxon>Metazoa</taxon>
        <taxon>Ecdysozoa</taxon>
        <taxon>Arthropoda</taxon>
        <taxon>Hexapoda</taxon>
        <taxon>Insecta</taxon>
        <taxon>Pterygota</taxon>
        <taxon>Neoptera</taxon>
        <taxon>Polyneoptera</taxon>
        <taxon>Dictyoptera</taxon>
        <taxon>Blattodea</taxon>
        <taxon>Blaberoidea</taxon>
        <taxon>Blaberidae</taxon>
        <taxon>Diplopterinae</taxon>
        <taxon>Diploptera</taxon>
    </lineage>
</organism>
<sequence length="428" mass="48528">MGVPPPPSVTIPQFEVPEILRLLKENKELMISTDLKKDNDVGATKVKRTQLWPPSTDQIKNICWPESKSCCYYDVQFNHGKVSEDFETLCQKLRERFVGCETTSSCTVWFSQDTSNKINSMTNKRKNSGRSPGRRLSHLARRRQTFSSANLLNNGTKPLSSSLPSTASERRVLMVEVKKNGRRQKSKNVRLQKEVPSAIVTRIQQTKRALFKSPPNVQRRISSASKSRSGSKKDRSTVDRNKIQNFKRALWPSESSESNKSRTRHERVLTNISGHINVNEKRKREDSDAIMHSNKCSRKLFSDSPKRKSNLTNDKSCRSNDNGENGLQALNRNHSAHKNSSAGLNERHKKKLLWAIAEALRGEGIGMRHESFRPCAGMLGYLVRSLLPDLNSKREGSTSDLMLKLSKTHVKDIIKKHKVAESNKVSKI</sequence>
<feature type="region of interest" description="Disordered" evidence="1">
    <location>
        <begin position="211"/>
        <end position="329"/>
    </location>
</feature>
<evidence type="ECO:0000313" key="3">
    <source>
        <dbReference type="Proteomes" id="UP001233999"/>
    </source>
</evidence>
<proteinExistence type="predicted"/>
<keyword evidence="3" id="KW-1185">Reference proteome</keyword>